<sequence>MPAVTTTPLLHSRPCGSETPEEPGQRLGPSLTNQLMIRVLLILLEGGTRTRELVLLSRCSSSDPARCNRTSLTQRTELLTDEDTRTLFQTGSESFCCEQNLRTDGRTETSGVMTLKLSTQKRVPVNEEEKKTLVSAA</sequence>
<dbReference type="Proteomes" id="UP001178508">
    <property type="component" value="Chromosome 12"/>
</dbReference>
<feature type="region of interest" description="Disordered" evidence="1">
    <location>
        <begin position="1"/>
        <end position="29"/>
    </location>
</feature>
<evidence type="ECO:0000313" key="3">
    <source>
        <dbReference type="Proteomes" id="UP001178508"/>
    </source>
</evidence>
<gene>
    <name evidence="2" type="ORF">XNOV1_A005942</name>
</gene>
<keyword evidence="3" id="KW-1185">Reference proteome</keyword>
<organism evidence="2 3">
    <name type="scientific">Xyrichtys novacula</name>
    <name type="common">Pearly razorfish</name>
    <name type="synonym">Hemipteronotus novacula</name>
    <dbReference type="NCBI Taxonomy" id="13765"/>
    <lineage>
        <taxon>Eukaryota</taxon>
        <taxon>Metazoa</taxon>
        <taxon>Chordata</taxon>
        <taxon>Craniata</taxon>
        <taxon>Vertebrata</taxon>
        <taxon>Euteleostomi</taxon>
        <taxon>Actinopterygii</taxon>
        <taxon>Neopterygii</taxon>
        <taxon>Teleostei</taxon>
        <taxon>Neoteleostei</taxon>
        <taxon>Acanthomorphata</taxon>
        <taxon>Eupercaria</taxon>
        <taxon>Labriformes</taxon>
        <taxon>Labridae</taxon>
        <taxon>Xyrichtys</taxon>
    </lineage>
</organism>
<reference evidence="2" key="1">
    <citation type="submission" date="2023-08" db="EMBL/GenBank/DDBJ databases">
        <authorList>
            <person name="Alioto T."/>
            <person name="Alioto T."/>
            <person name="Gomez Garrido J."/>
        </authorList>
    </citation>
    <scope>NUCLEOTIDE SEQUENCE</scope>
</reference>
<protein>
    <submittedName>
        <fullName evidence="2">Uncharacterized protein</fullName>
    </submittedName>
</protein>
<evidence type="ECO:0000256" key="1">
    <source>
        <dbReference type="SAM" id="MobiDB-lite"/>
    </source>
</evidence>
<dbReference type="EMBL" id="OY660875">
    <property type="protein sequence ID" value="CAJ1067915.1"/>
    <property type="molecule type" value="Genomic_DNA"/>
</dbReference>
<evidence type="ECO:0000313" key="2">
    <source>
        <dbReference type="EMBL" id="CAJ1067915.1"/>
    </source>
</evidence>
<name>A0AAV1G3U5_XYRNO</name>
<proteinExistence type="predicted"/>
<accession>A0AAV1G3U5</accession>
<dbReference type="AlphaFoldDB" id="A0AAV1G3U5"/>